<evidence type="ECO:0000256" key="6">
    <source>
        <dbReference type="RuleBase" id="RU361230"/>
    </source>
</evidence>
<sequence>MYYWRNYRRNYYRPRTRRYWRRRTRRFVSRRRWRRKRYRVRKRKLKTLKLKQWQPHYIKKLKIKGDYPIFLTTSQRISNNLICYLESIAPWDWPGGGGFSIANFTFEMLYKENLTANNYWTVSNDNMPLFRYLGCHITLYTQPEVDYLFYWNNTPPMKATKLTYMSTQPQIMLQLKHVKVMKCRKTNRKKPYKRIWVPPPTQMQNKWYLQHDLANVPLLQTIATVASLDRKYLHANAKSTTMSFYTINTEEIQNHYFAETQGTQGYNPKNNVKLFGCLEPPTKYLLTDIEIGTLTYLGQVDTQYEGTKLKDVNTSTSNFPDKIQKALTNPGYQGNPFYKEWLNPDSYVVKTTADLQTLKTNYTDPKTKLKTEHFSWAGNLLKEIRYNPFKDKGIGNKVYLVNILTQDHSHTWDAPLDDDIVWKDLPLYNLTWGYLDFQRKCGLNTAIDTNKCLVIYTPYVEPQLTTKIYVPVDKKFTEGLSPYAQITYPSDHKNWHPKVRYQVDTANLIASTGPNTVKLPDNVSCEGHIRYNFKFKIGGEPAPMSVLVDPQEQPAHTFPNNILQTTSLQSPARPIEQLLWKFDERRGLLTKKAAQRIKTHTETEKDILSITEPATSCPIQTTKETSTSDSSTEEEEEAPLETQLLHERRKQKLLRKRINRLLNRLTTLE</sequence>
<dbReference type="EMBL" id="PP857178">
    <property type="protein sequence ID" value="XBU06725.1"/>
    <property type="molecule type" value="Genomic_DNA"/>
</dbReference>
<evidence type="ECO:0000256" key="2">
    <source>
        <dbReference type="ARBA" id="ARBA00006131"/>
    </source>
</evidence>
<feature type="compositionally biased region" description="Low complexity" evidence="7">
    <location>
        <begin position="621"/>
        <end position="630"/>
    </location>
</feature>
<accession>A0AAU7STV3</accession>
<organism evidence="8">
    <name type="scientific">Betatorquevirus homini27</name>
    <dbReference type="NCBI Taxonomy" id="3052014"/>
    <lineage>
        <taxon>Viruses</taxon>
        <taxon>Monodnaviria</taxon>
        <taxon>Shotokuvirae</taxon>
        <taxon>Commensaviricota</taxon>
        <taxon>Cardeaviricetes</taxon>
        <taxon>Sanitavirales</taxon>
        <taxon>Anelloviridae</taxon>
        <taxon>Betatorquevirus</taxon>
    </lineage>
</organism>
<evidence type="ECO:0000256" key="3">
    <source>
        <dbReference type="ARBA" id="ARBA00022431"/>
    </source>
</evidence>
<keyword evidence="5 6" id="KW-0946">Virion</keyword>
<reference evidence="8" key="1">
    <citation type="submission" date="2024-05" db="EMBL/GenBank/DDBJ databases">
        <authorList>
            <person name="Laubscher F."/>
            <person name="Chudzinski V."/>
            <person name="Cordey S."/>
            <person name="Hosszu-Fellous K."/>
            <person name="Kaiser L."/>
        </authorList>
    </citation>
    <scope>NUCLEOTIDE SEQUENCE</scope>
    <source>
        <strain evidence="8">1203D3-195</strain>
    </source>
</reference>
<dbReference type="Pfam" id="PF02956">
    <property type="entry name" value="TT_ORF1"/>
    <property type="match status" value="1"/>
</dbReference>
<dbReference type="InterPro" id="IPR004219">
    <property type="entry name" value="TTvirus_Unk"/>
</dbReference>
<protein>
    <recommendedName>
        <fullName evidence="6">Capsid protein</fullName>
    </recommendedName>
</protein>
<evidence type="ECO:0000256" key="1">
    <source>
        <dbReference type="ARBA" id="ARBA00004328"/>
    </source>
</evidence>
<comment type="function">
    <text evidence="6">Self-assembles to form an icosahedral capsid.</text>
</comment>
<keyword evidence="4 6" id="KW-0167">Capsid protein</keyword>
<feature type="region of interest" description="Disordered" evidence="7">
    <location>
        <begin position="614"/>
        <end position="644"/>
    </location>
</feature>
<evidence type="ECO:0000313" key="8">
    <source>
        <dbReference type="EMBL" id="XBU06725.1"/>
    </source>
</evidence>
<comment type="subcellular location">
    <subcellularLocation>
        <location evidence="1 6">Virion</location>
    </subcellularLocation>
</comment>
<proteinExistence type="inferred from homology"/>
<comment type="similarity">
    <text evidence="2 6">Belongs to the anelloviridae capsid protein family.</text>
</comment>
<evidence type="ECO:0000256" key="7">
    <source>
        <dbReference type="SAM" id="MobiDB-lite"/>
    </source>
</evidence>
<dbReference type="GO" id="GO:0039615">
    <property type="term" value="C:T=1 icosahedral viral capsid"/>
    <property type="evidence" value="ECO:0007669"/>
    <property type="project" value="UniProtKB-UniRule"/>
</dbReference>
<evidence type="ECO:0000256" key="4">
    <source>
        <dbReference type="ARBA" id="ARBA00022561"/>
    </source>
</evidence>
<name>A0AAU7STV3_9VIRU</name>
<evidence type="ECO:0000256" key="5">
    <source>
        <dbReference type="ARBA" id="ARBA00022844"/>
    </source>
</evidence>
<keyword evidence="3 6" id="KW-1140">T=1 icosahedral capsid protein</keyword>